<sequence length="165" mass="17357">MEGVFVTVPRRINAHALATGQHWRHAVVEHDAALASLRLGKVIPLALRARAGGLSSRFRAPPIPPTKTACSAPVQAGIRLNVMLEQPTAAAMLSLVCAAIVNAVNQTRPPAQARFYRLQNLSASVSVPLCFVWKQEAGSPSLGRFIDVLPVGSGATLPGLPSAVT</sequence>
<dbReference type="HOGENOM" id="CLU_1607939_0_0_4"/>
<name>Q7P232_CHRVO</name>
<gene>
    <name evidence="1" type="ordered locus">CV_0029</name>
</gene>
<evidence type="ECO:0000313" key="1">
    <source>
        <dbReference type="EMBL" id="AAQ57709.1"/>
    </source>
</evidence>
<accession>Q7P232</accession>
<evidence type="ECO:0000313" key="2">
    <source>
        <dbReference type="Proteomes" id="UP000001424"/>
    </source>
</evidence>
<dbReference type="EMBL" id="AE016825">
    <property type="protein sequence ID" value="AAQ57709.1"/>
    <property type="molecule type" value="Genomic_DNA"/>
</dbReference>
<dbReference type="AlphaFoldDB" id="Q7P232"/>
<organism evidence="1 2">
    <name type="scientific">Chromobacterium violaceum (strain ATCC 12472 / DSM 30191 / JCM 1249 / CCUG 213 / NBRC 12614 / NCIMB 9131 / NCTC 9757 / MK)</name>
    <dbReference type="NCBI Taxonomy" id="243365"/>
    <lineage>
        <taxon>Bacteria</taxon>
        <taxon>Pseudomonadati</taxon>
        <taxon>Pseudomonadota</taxon>
        <taxon>Betaproteobacteria</taxon>
        <taxon>Neisseriales</taxon>
        <taxon>Chromobacteriaceae</taxon>
        <taxon>Chromobacterium</taxon>
    </lineage>
</organism>
<dbReference type="Proteomes" id="UP000001424">
    <property type="component" value="Chromosome"/>
</dbReference>
<proteinExistence type="predicted"/>
<keyword evidence="2" id="KW-1185">Reference proteome</keyword>
<dbReference type="KEGG" id="cvi:CV_0029"/>
<protein>
    <submittedName>
        <fullName evidence="1">Uncharacterized protein</fullName>
    </submittedName>
</protein>
<reference evidence="1 2" key="1">
    <citation type="journal article" date="2003" name="Proc. Natl. Acad. Sci. U.S.A.">
        <title>The complete genome sequence of Chromobacterium violaceum reveals remarkable and exploitable bacterial adaptability.</title>
        <authorList>
            <person name="Vasconcelos A.T.R."/>
            <person name="de Almeida D.F."/>
            <person name="Almeida F.C."/>
            <person name="de Almeida L.G.P."/>
            <person name="de Almeida R."/>
            <person name="Goncalves J.A.A."/>
            <person name="Andrade E.M."/>
            <person name="Antonio R.V."/>
            <person name="Araripe J."/>
            <person name="de Araujo M.F.F."/>
            <person name="Filho S.A."/>
            <person name="Azevedo V."/>
            <person name="Batista A.J."/>
            <person name="Bataus L.A.M."/>
            <person name="Batista J.S."/>
            <person name="Belo A."/>
            <person name="vander Berg C."/>
            <person name="Blamey J."/>
            <person name="Bogo M."/>
            <person name="Bonato S."/>
            <person name="Bordignon J."/>
            <person name="Brito C.A."/>
            <person name="Brocchi M."/>
            <person name="Burity H.A."/>
            <person name="Camargo A.A."/>
            <person name="Cardoso D.D.P."/>
            <person name="Carneiro N.P."/>
            <person name="Carraro D.M."/>
            <person name="Carvalho C.M.B."/>
            <person name="Cascardo J.C.M."/>
            <person name="Cavada B.S."/>
            <person name="Chueire L.M.O."/>
            <person name="Pasa T.B.C."/>
            <person name="Duran N."/>
            <person name="Fagundes N."/>
            <person name="Falcao C.L."/>
            <person name="Fantinatti F."/>
            <person name="Farias I.P."/>
            <person name="Felipe M.S.S."/>
            <person name="Ferrari L.P."/>
            <person name="Ferro J.A."/>
            <person name="Ferro M.I.T."/>
            <person name="Franco G.R."/>
            <person name="Freitas N.S.A."/>
            <person name="Furlan L.R."/>
            <person name="Gazzinelli R.T."/>
            <person name="Gomes E.A."/>
            <person name="Goncalves P.R."/>
            <person name="Grangeiro T.B."/>
            <person name="Grattapaglia D."/>
            <person name="Grisard E.C."/>
            <person name="Guimaraes C.T."/>
            <person name="Hanna E.S."/>
            <person name="Hungria M."/>
            <person name="Jardim S.N."/>
            <person name="Laurino J."/>
            <person name="Leoi L.C.T."/>
            <person name="Fassarella L."/>
            <person name="Lima A."/>
            <person name="Loureiro M.F."/>
            <person name="Lyra M.C.P."/>
            <person name="Macedo M."/>
            <person name="Madeira H.M.F."/>
            <person name="Manfio G.P."/>
            <person name="Maranhao A.Q."/>
            <person name="Martins W.S."/>
            <person name="di Mauro S.M.Z."/>
            <person name="de Medeiros S.R.B."/>
            <person name="Meissner R.D.V."/>
            <person name="Menck C.F.M."/>
            <person name="Moreira M.A.M."/>
            <person name="Nascimento F.F."/>
            <person name="Nicolas M.F."/>
            <person name="Oliveira J.G."/>
            <person name="Oliveira S.C."/>
            <person name="Paixao R.F.C."/>
            <person name="Parente J.A."/>
            <person name="Pedrosa F.O."/>
            <person name="Pena S.J.D."/>
            <person name="Perreira J.O."/>
            <person name="Perreira M."/>
            <person name="Pinto L.S.R.C."/>
            <person name="Pinto L.S."/>
            <person name="Porto J.I.R."/>
            <person name="Potrich D.P."/>
            <person name="Neto C.E.R."/>
            <person name="Reis A.M.M."/>
            <person name="Rigo L.U."/>
            <person name="Rondinelli E."/>
            <person name="dos Santos E.B.P."/>
            <person name="Santos F.R."/>
            <person name="Schneider M.P.C."/>
            <person name="Seuanez H.N."/>
            <person name="Silva A.M.R."/>
            <person name="da Silva A.L.C."/>
            <person name="Silva D.W."/>
            <person name="Silva R."/>
            <person name="Simoes I.C."/>
            <person name="Simon D."/>
            <person name="Soares C.M.A."/>
            <person name="Soares R.B.A."/>
            <person name="Souza E.M."/>
            <person name="Souza K.R.L."/>
            <person name="Souza R.C."/>
            <person name="Steffens M.B.R."/>
            <person name="Steindel M."/>
            <person name="Teixeira S.R."/>
            <person name="Urmenyi T."/>
            <person name="Vettore A."/>
            <person name="Wassem R."/>
            <person name="Zaha A."/>
            <person name="Simpson A.J.G."/>
        </authorList>
    </citation>
    <scope>NUCLEOTIDE SEQUENCE [LARGE SCALE GENOMIC DNA]</scope>
    <source>
        <strain evidence="2">ATCC 12472 / DSM 30191 / JCM 1249 / NBRC 12614 / NCIMB 9131 / NCTC 9757</strain>
    </source>
</reference>